<reference evidence="1 2" key="1">
    <citation type="submission" date="2024-03" db="EMBL/GenBank/DDBJ databases">
        <title>Sulfurimonas sp. HSL3-1.</title>
        <authorList>
            <person name="Wang S."/>
        </authorList>
    </citation>
    <scope>NUCLEOTIDE SEQUENCE [LARGE SCALE GENOMIC DNA]</scope>
    <source>
        <strain evidence="1 2">HSL3-1</strain>
    </source>
</reference>
<dbReference type="RefSeq" id="WP_231018191.1">
    <property type="nucleotide sequence ID" value="NZ_CP147920.1"/>
</dbReference>
<organism evidence="1 2">
    <name type="scientific">Sulfurimonas diazotrophicus</name>
    <dbReference type="NCBI Taxonomy" id="3131939"/>
    <lineage>
        <taxon>Bacteria</taxon>
        <taxon>Pseudomonadati</taxon>
        <taxon>Campylobacterota</taxon>
        <taxon>Epsilonproteobacteria</taxon>
        <taxon>Campylobacterales</taxon>
        <taxon>Sulfurimonadaceae</taxon>
        <taxon>Sulfurimonas</taxon>
    </lineage>
</organism>
<name>A0ABZ3H678_9BACT</name>
<evidence type="ECO:0000313" key="2">
    <source>
        <dbReference type="Proteomes" id="UP001447842"/>
    </source>
</evidence>
<proteinExistence type="predicted"/>
<gene>
    <name evidence="1" type="ORF">WCY31_07205</name>
</gene>
<sequence length="71" mass="8285">MTKFVHNAPTQDEVYSFNMHVAHSENYTTYRIPLGATSEGQKERLSRRYGIPLRILEDEQELVIKIMNEMG</sequence>
<dbReference type="Proteomes" id="UP001447842">
    <property type="component" value="Chromosome"/>
</dbReference>
<accession>A0ABZ3H678</accession>
<dbReference type="EMBL" id="CP147920">
    <property type="protein sequence ID" value="XAU14043.1"/>
    <property type="molecule type" value="Genomic_DNA"/>
</dbReference>
<evidence type="ECO:0000313" key="1">
    <source>
        <dbReference type="EMBL" id="XAU14043.1"/>
    </source>
</evidence>
<protein>
    <submittedName>
        <fullName evidence="1">Uncharacterized protein</fullName>
    </submittedName>
</protein>
<keyword evidence="2" id="KW-1185">Reference proteome</keyword>